<evidence type="ECO:0000259" key="2">
    <source>
        <dbReference type="Pfam" id="PF19780"/>
    </source>
</evidence>
<comment type="caution">
    <text evidence="3">The sequence shown here is derived from an EMBL/GenBank/DDBJ whole genome shotgun (WGS) entry which is preliminary data.</text>
</comment>
<feature type="domain" description="DUF6265" evidence="2">
    <location>
        <begin position="34"/>
        <end position="140"/>
    </location>
</feature>
<evidence type="ECO:0000313" key="3">
    <source>
        <dbReference type="EMBL" id="NOT33754.1"/>
    </source>
</evidence>
<accession>A0A849SMC4</accession>
<evidence type="ECO:0000256" key="1">
    <source>
        <dbReference type="SAM" id="SignalP"/>
    </source>
</evidence>
<dbReference type="EMBL" id="JABFRW010000070">
    <property type="protein sequence ID" value="NOT33754.1"/>
    <property type="molecule type" value="Genomic_DNA"/>
</dbReference>
<name>A0A849SMC4_UNCEI</name>
<evidence type="ECO:0000313" key="4">
    <source>
        <dbReference type="Proteomes" id="UP000580839"/>
    </source>
</evidence>
<dbReference type="Pfam" id="PF19780">
    <property type="entry name" value="DUF6265"/>
    <property type="match status" value="1"/>
</dbReference>
<keyword evidence="1" id="KW-0732">Signal</keyword>
<feature type="signal peptide" evidence="1">
    <location>
        <begin position="1"/>
        <end position="25"/>
    </location>
</feature>
<proteinExistence type="predicted"/>
<dbReference type="AlphaFoldDB" id="A0A849SMC4"/>
<organism evidence="3 4">
    <name type="scientific">Eiseniibacteriota bacterium</name>
    <dbReference type="NCBI Taxonomy" id="2212470"/>
    <lineage>
        <taxon>Bacteria</taxon>
        <taxon>Candidatus Eiseniibacteriota</taxon>
    </lineage>
</organism>
<dbReference type="InterPro" id="IPR046232">
    <property type="entry name" value="DUF6265"/>
</dbReference>
<feature type="chain" id="PRO_5033061921" description="DUF6265 domain-containing protein" evidence="1">
    <location>
        <begin position="26"/>
        <end position="173"/>
    </location>
</feature>
<reference evidence="3 4" key="1">
    <citation type="submission" date="2020-04" db="EMBL/GenBank/DDBJ databases">
        <title>Metagenomic profiling of ammonia- and methane-oxidizing microorganisms in a Dutch drinking water treatment plant.</title>
        <authorList>
            <person name="Poghosyan L."/>
            <person name="Leucker S."/>
        </authorList>
    </citation>
    <scope>NUCLEOTIDE SEQUENCE [LARGE SCALE GENOMIC DNA]</scope>
    <source>
        <strain evidence="3">S-RSF-IL-03</strain>
    </source>
</reference>
<dbReference type="Proteomes" id="UP000580839">
    <property type="component" value="Unassembled WGS sequence"/>
</dbReference>
<sequence>MKSIRSLLLAFALLAVLCTPWAAAAAEPRLASLAWLSGSWGGVRDGVQYEEHWTSAEGGMLVGMHRDLRAGRTVGFEFLRVSQRGDTIQYVSLPNGRGETHFPLKTLESRRVVFENLAHDFPQRVIYWQSHPDSLSARIEGDVNGKLESMQWAWARRKLVEPPAEAAEPRKPR</sequence>
<gene>
    <name evidence="3" type="ORF">HOP12_06235</name>
</gene>
<protein>
    <recommendedName>
        <fullName evidence="2">DUF6265 domain-containing protein</fullName>
    </recommendedName>
</protein>